<dbReference type="Gene3D" id="1.10.10.10">
    <property type="entry name" value="Winged helix-like DNA-binding domain superfamily/Winged helix DNA-binding domain"/>
    <property type="match status" value="1"/>
</dbReference>
<dbReference type="SUPFAM" id="SSF46785">
    <property type="entry name" value="Winged helix' DNA-binding domain"/>
    <property type="match status" value="1"/>
</dbReference>
<dbReference type="AlphaFoldDB" id="A0A8J7UMQ4"/>
<feature type="domain" description="HTH crp-type" evidence="4">
    <location>
        <begin position="148"/>
        <end position="221"/>
    </location>
</feature>
<dbReference type="InterPro" id="IPR036390">
    <property type="entry name" value="WH_DNA-bd_sf"/>
</dbReference>
<dbReference type="InterPro" id="IPR018490">
    <property type="entry name" value="cNMP-bd_dom_sf"/>
</dbReference>
<reference evidence="5" key="1">
    <citation type="submission" date="2021-03" db="EMBL/GenBank/DDBJ databases">
        <title>Genome sequencing and assembly of Tianweitania sediminis.</title>
        <authorList>
            <person name="Chhetri G."/>
        </authorList>
    </citation>
    <scope>NUCLEOTIDE SEQUENCE</scope>
    <source>
        <strain evidence="5">Z8</strain>
    </source>
</reference>
<dbReference type="GO" id="GO:0006355">
    <property type="term" value="P:regulation of DNA-templated transcription"/>
    <property type="evidence" value="ECO:0007669"/>
    <property type="project" value="InterPro"/>
</dbReference>
<sequence length="234" mass="25777">MSTPSSAFLKQLRKMIHPSDPRIGALGDVVLSTSLIARGRDIVPLGSTERRVLAIGEGIAMRYRLLPDGGRQIFMFLLPGDACNPNLFNATPMDHAIAAVTPVRLEQIPHDSMLVLLKKVPEVNQALWSMADQQTAVMRDRIMGLGRCDARIRVALLLWELVMRLRVSEAQVMPVVIPITQALLADAVGVTHIHFNRIVSEFCRLGILATQRGRLFVTNPRSLQVIASEITCAA</sequence>
<dbReference type="SUPFAM" id="SSF51206">
    <property type="entry name" value="cAMP-binding domain-like"/>
    <property type="match status" value="1"/>
</dbReference>
<evidence type="ECO:0000256" key="2">
    <source>
        <dbReference type="ARBA" id="ARBA00023125"/>
    </source>
</evidence>
<evidence type="ECO:0000256" key="1">
    <source>
        <dbReference type="ARBA" id="ARBA00023015"/>
    </source>
</evidence>
<evidence type="ECO:0000313" key="5">
    <source>
        <dbReference type="EMBL" id="MBP0440617.1"/>
    </source>
</evidence>
<dbReference type="GO" id="GO:0003677">
    <property type="term" value="F:DNA binding"/>
    <property type="evidence" value="ECO:0007669"/>
    <property type="project" value="UniProtKB-KW"/>
</dbReference>
<keyword evidence="2" id="KW-0238">DNA-binding</keyword>
<keyword evidence="6" id="KW-1185">Reference proteome</keyword>
<evidence type="ECO:0000256" key="3">
    <source>
        <dbReference type="ARBA" id="ARBA00023163"/>
    </source>
</evidence>
<proteinExistence type="predicted"/>
<dbReference type="InterPro" id="IPR014710">
    <property type="entry name" value="RmlC-like_jellyroll"/>
</dbReference>
<gene>
    <name evidence="5" type="ORF">J5Y06_18360</name>
</gene>
<dbReference type="InterPro" id="IPR036388">
    <property type="entry name" value="WH-like_DNA-bd_sf"/>
</dbReference>
<organism evidence="5 6">
    <name type="scientific">Tianweitania sediminis</name>
    <dbReference type="NCBI Taxonomy" id="1502156"/>
    <lineage>
        <taxon>Bacteria</taxon>
        <taxon>Pseudomonadati</taxon>
        <taxon>Pseudomonadota</taxon>
        <taxon>Alphaproteobacteria</taxon>
        <taxon>Hyphomicrobiales</taxon>
        <taxon>Phyllobacteriaceae</taxon>
        <taxon>Tianweitania</taxon>
    </lineage>
</organism>
<dbReference type="PROSITE" id="PS51063">
    <property type="entry name" value="HTH_CRP_2"/>
    <property type="match status" value="1"/>
</dbReference>
<dbReference type="EMBL" id="JAGIYY010000008">
    <property type="protein sequence ID" value="MBP0440617.1"/>
    <property type="molecule type" value="Genomic_DNA"/>
</dbReference>
<dbReference type="Gene3D" id="2.60.120.10">
    <property type="entry name" value="Jelly Rolls"/>
    <property type="match status" value="1"/>
</dbReference>
<evidence type="ECO:0000259" key="4">
    <source>
        <dbReference type="PROSITE" id="PS51063"/>
    </source>
</evidence>
<name>A0A8J7UMQ4_9HYPH</name>
<dbReference type="RefSeq" id="WP_209336638.1">
    <property type="nucleotide sequence ID" value="NZ_JAGIYY010000008.1"/>
</dbReference>
<keyword evidence="1" id="KW-0805">Transcription regulation</keyword>
<dbReference type="Proteomes" id="UP000666240">
    <property type="component" value="Unassembled WGS sequence"/>
</dbReference>
<comment type="caution">
    <text evidence="5">The sequence shown here is derived from an EMBL/GenBank/DDBJ whole genome shotgun (WGS) entry which is preliminary data.</text>
</comment>
<evidence type="ECO:0000313" key="6">
    <source>
        <dbReference type="Proteomes" id="UP000666240"/>
    </source>
</evidence>
<dbReference type="InterPro" id="IPR012318">
    <property type="entry name" value="HTH_CRP"/>
</dbReference>
<dbReference type="Pfam" id="PF13545">
    <property type="entry name" value="HTH_Crp_2"/>
    <property type="match status" value="1"/>
</dbReference>
<keyword evidence="3" id="KW-0804">Transcription</keyword>
<protein>
    <submittedName>
        <fullName evidence="5">Crp/Fnr family transcriptional regulator</fullName>
    </submittedName>
</protein>
<accession>A0A8J7UMQ4</accession>